<dbReference type="SUPFAM" id="SSF103473">
    <property type="entry name" value="MFS general substrate transporter"/>
    <property type="match status" value="1"/>
</dbReference>
<reference evidence="9 10" key="1">
    <citation type="submission" date="2015-03" db="EMBL/GenBank/DDBJ databases">
        <authorList>
            <person name="Radwan O."/>
            <person name="Al-Naeli F.A."/>
            <person name="Rendon G.A."/>
            <person name="Fields C."/>
        </authorList>
    </citation>
    <scope>NUCLEOTIDE SEQUENCE [LARGE SCALE GENOMIC DNA]</scope>
    <source>
        <strain evidence="9">CR-DP1</strain>
    </source>
</reference>
<organism evidence="9 10">
    <name type="scientific">Thielaviopsis punctulata</name>
    <dbReference type="NCBI Taxonomy" id="72032"/>
    <lineage>
        <taxon>Eukaryota</taxon>
        <taxon>Fungi</taxon>
        <taxon>Dikarya</taxon>
        <taxon>Ascomycota</taxon>
        <taxon>Pezizomycotina</taxon>
        <taxon>Sordariomycetes</taxon>
        <taxon>Hypocreomycetidae</taxon>
        <taxon>Microascales</taxon>
        <taxon>Ceratocystidaceae</taxon>
        <taxon>Thielaviopsis</taxon>
    </lineage>
</organism>
<keyword evidence="10" id="KW-1185">Reference proteome</keyword>
<dbReference type="OrthoDB" id="10262656at2759"/>
<gene>
    <name evidence="9" type="ORF">TD95_003049</name>
</gene>
<accession>A0A0F4ZD33</accession>
<feature type="domain" description="Major facilitator superfamily (MFS) profile" evidence="8">
    <location>
        <begin position="19"/>
        <end position="512"/>
    </location>
</feature>
<feature type="transmembrane region" description="Helical" evidence="7">
    <location>
        <begin position="388"/>
        <end position="407"/>
    </location>
</feature>
<dbReference type="PRINTS" id="PR01035">
    <property type="entry name" value="TCRTETA"/>
</dbReference>
<dbReference type="Pfam" id="PF07690">
    <property type="entry name" value="MFS_1"/>
    <property type="match status" value="1"/>
</dbReference>
<evidence type="ECO:0000256" key="3">
    <source>
        <dbReference type="ARBA" id="ARBA00022692"/>
    </source>
</evidence>
<feature type="transmembrane region" description="Helical" evidence="7">
    <location>
        <begin position="457"/>
        <end position="477"/>
    </location>
</feature>
<evidence type="ECO:0000313" key="9">
    <source>
        <dbReference type="EMBL" id="KKA28437.1"/>
    </source>
</evidence>
<feature type="transmembrane region" description="Helical" evidence="7">
    <location>
        <begin position="413"/>
        <end position="436"/>
    </location>
</feature>
<feature type="transmembrane region" description="Helical" evidence="7">
    <location>
        <begin position="20"/>
        <end position="44"/>
    </location>
</feature>
<feature type="transmembrane region" description="Helical" evidence="7">
    <location>
        <begin position="190"/>
        <end position="214"/>
    </location>
</feature>
<feature type="transmembrane region" description="Helical" evidence="7">
    <location>
        <begin position="357"/>
        <end position="376"/>
    </location>
</feature>
<keyword evidence="3 7" id="KW-0812">Transmembrane</keyword>
<dbReference type="InterPro" id="IPR036259">
    <property type="entry name" value="MFS_trans_sf"/>
</dbReference>
<dbReference type="PANTHER" id="PTHR23504:SF2">
    <property type="entry name" value="TRANSPORTER, PUTATIVE (AFU_ORTHOLOGUE AFUA_8G04150)-RELATED"/>
    <property type="match status" value="1"/>
</dbReference>
<comment type="caution">
    <text evidence="9">The sequence shown here is derived from an EMBL/GenBank/DDBJ whole genome shotgun (WGS) entry which is preliminary data.</text>
</comment>
<dbReference type="InterPro" id="IPR001958">
    <property type="entry name" value="Tet-R_TetA/multi-R_MdtG-like"/>
</dbReference>
<dbReference type="InterPro" id="IPR020846">
    <property type="entry name" value="MFS_dom"/>
</dbReference>
<feature type="transmembrane region" description="Helical" evidence="7">
    <location>
        <begin position="292"/>
        <end position="311"/>
    </location>
</feature>
<keyword evidence="4 7" id="KW-1133">Transmembrane helix</keyword>
<evidence type="ECO:0000256" key="6">
    <source>
        <dbReference type="SAM" id="MobiDB-lite"/>
    </source>
</evidence>
<evidence type="ECO:0000256" key="5">
    <source>
        <dbReference type="ARBA" id="ARBA00023136"/>
    </source>
</evidence>
<evidence type="ECO:0000313" key="10">
    <source>
        <dbReference type="Proteomes" id="UP000033483"/>
    </source>
</evidence>
<keyword evidence="5 7" id="KW-0472">Membrane</keyword>
<dbReference type="AlphaFoldDB" id="A0A0F4ZD33"/>
<feature type="transmembrane region" description="Helical" evidence="7">
    <location>
        <begin position="90"/>
        <end position="109"/>
    </location>
</feature>
<sequence>MAARSKLPSGPGTAFPFMQLFLLAVVRLAEPIALTSIFPYAWALVKHFNVGNEQTASFYAGLLISAFSLAEASMGMFWGSLSDRIGRKPVLMMGSLGTTISLAIVGFSSNIWMAVFGRALGGFLNGNIGVIQTMVGEMVTNPAHEPRAYAVLPFVWTAGTIIGPAIGGSFANPHHSFPAVFGPDSLFARFPFLLPNLVCASLLFLSVVMGYFLLQETHPEIVARSNNNSSSSSSSSSQPGSFEGDVSEETSLLDGSSANYGLDGSATHYGFDDGAAELSEKADSDEPPQRIFTSRVVSLIVCLSIFTYHSMTFDHLLPIFLEDARADVASRVSSISSPLRLLLAPGPGGLGLTVRSVGMIMAVDGLIALFIQAVIFPLAAEFFGIFRLFLMVVLVHPVAYVIMPALLFVPQQYIYPAIYTCLTIRDLLSILLYPLLLILIKDATVSGSTALGKVNGLAASAGAACRMIAPPIAGFLYTWGSSIDCTAVAWYGSVFVACIGSVQVLWVKRPQAARHM</sequence>
<dbReference type="EMBL" id="LAEV01001330">
    <property type="protein sequence ID" value="KKA28437.1"/>
    <property type="molecule type" value="Genomic_DNA"/>
</dbReference>
<dbReference type="Gene3D" id="1.20.1250.20">
    <property type="entry name" value="MFS general substrate transporter like domains"/>
    <property type="match status" value="1"/>
</dbReference>
<dbReference type="InterPro" id="IPR011701">
    <property type="entry name" value="MFS"/>
</dbReference>
<evidence type="ECO:0000256" key="1">
    <source>
        <dbReference type="ARBA" id="ARBA00004141"/>
    </source>
</evidence>
<feature type="compositionally biased region" description="Low complexity" evidence="6">
    <location>
        <begin position="225"/>
        <end position="237"/>
    </location>
</feature>
<evidence type="ECO:0000256" key="7">
    <source>
        <dbReference type="SAM" id="Phobius"/>
    </source>
</evidence>
<protein>
    <recommendedName>
        <fullName evidence="8">Major facilitator superfamily (MFS) profile domain-containing protein</fullName>
    </recommendedName>
</protein>
<evidence type="ECO:0000259" key="8">
    <source>
        <dbReference type="PROSITE" id="PS50850"/>
    </source>
</evidence>
<dbReference type="Proteomes" id="UP000033483">
    <property type="component" value="Unassembled WGS sequence"/>
</dbReference>
<dbReference type="PANTHER" id="PTHR23504">
    <property type="entry name" value="MAJOR FACILITATOR SUPERFAMILY DOMAIN-CONTAINING PROTEIN 10"/>
    <property type="match status" value="1"/>
</dbReference>
<feature type="transmembrane region" description="Helical" evidence="7">
    <location>
        <begin position="489"/>
        <end position="507"/>
    </location>
</feature>
<comment type="subcellular location">
    <subcellularLocation>
        <location evidence="1">Membrane</location>
        <topology evidence="1">Multi-pass membrane protein</topology>
    </subcellularLocation>
</comment>
<dbReference type="PROSITE" id="PS50850">
    <property type="entry name" value="MFS"/>
    <property type="match status" value="1"/>
</dbReference>
<dbReference type="GO" id="GO:0016020">
    <property type="term" value="C:membrane"/>
    <property type="evidence" value="ECO:0007669"/>
    <property type="project" value="UniProtKB-SubCell"/>
</dbReference>
<keyword evidence="2" id="KW-0813">Transport</keyword>
<feature type="region of interest" description="Disordered" evidence="6">
    <location>
        <begin position="224"/>
        <end position="248"/>
    </location>
</feature>
<dbReference type="GO" id="GO:0022857">
    <property type="term" value="F:transmembrane transporter activity"/>
    <property type="evidence" value="ECO:0007669"/>
    <property type="project" value="InterPro"/>
</dbReference>
<feature type="transmembrane region" description="Helical" evidence="7">
    <location>
        <begin position="148"/>
        <end position="170"/>
    </location>
</feature>
<proteinExistence type="predicted"/>
<name>A0A0F4ZD33_9PEZI</name>
<feature type="transmembrane region" description="Helical" evidence="7">
    <location>
        <begin position="56"/>
        <end position="78"/>
    </location>
</feature>
<evidence type="ECO:0000256" key="4">
    <source>
        <dbReference type="ARBA" id="ARBA00022989"/>
    </source>
</evidence>
<evidence type="ECO:0000256" key="2">
    <source>
        <dbReference type="ARBA" id="ARBA00022448"/>
    </source>
</evidence>